<feature type="compositionally biased region" description="Basic and acidic residues" evidence="1">
    <location>
        <begin position="88"/>
        <end position="100"/>
    </location>
</feature>
<dbReference type="EMBL" id="CACTIH010005425">
    <property type="protein sequence ID" value="CAA2991362.1"/>
    <property type="molecule type" value="Genomic_DNA"/>
</dbReference>
<feature type="compositionally biased region" description="Polar residues" evidence="1">
    <location>
        <begin position="998"/>
        <end position="1010"/>
    </location>
</feature>
<feature type="compositionally biased region" description="Basic and acidic residues" evidence="1">
    <location>
        <begin position="1095"/>
        <end position="1115"/>
    </location>
</feature>
<dbReference type="Gramene" id="OE9A093247T2">
    <property type="protein sequence ID" value="OE9A093247C2"/>
    <property type="gene ID" value="OE9A093247"/>
</dbReference>
<dbReference type="GO" id="GO:0043622">
    <property type="term" value="P:cortical microtubule organization"/>
    <property type="evidence" value="ECO:0007669"/>
    <property type="project" value="TreeGrafter"/>
</dbReference>
<feature type="compositionally biased region" description="Low complexity" evidence="1">
    <location>
        <begin position="364"/>
        <end position="373"/>
    </location>
</feature>
<dbReference type="AlphaFoldDB" id="A0A8S0SHC9"/>
<feature type="region of interest" description="Disordered" evidence="1">
    <location>
        <begin position="258"/>
        <end position="373"/>
    </location>
</feature>
<feature type="compositionally biased region" description="Polar residues" evidence="1">
    <location>
        <begin position="433"/>
        <end position="451"/>
    </location>
</feature>
<feature type="compositionally biased region" description="Polar residues" evidence="1">
    <location>
        <begin position="894"/>
        <end position="916"/>
    </location>
</feature>
<sequence length="1145" mass="124490">MHPSPAMRISPRKELRVENHKRGRSLESVILYREKDDDLALFNEVQNKERENFLLPSNDFDDIWTKLRDFSDYKLGISIPTRRESSDLLNAEGDKNDYDWLKTPPDTPLFPSLDDETPPINLARRGRPGSQPLSILRSSTMEKSYRNSRSSASPHRLSQSPRADDNILQSRGRSLSAPHASPPPTLRHITSSRRPSPPPSKPSTPSLRSCTPSPRRMSTGSAAPSRVRGTLPVKTSKAYSASPKISTWQCNIPDFSSEAPPNLRTSLTDRPASYVRGSSPASRKGYRSGRQSMSPTASRSVSSSHSHDRDPFSSHSKGSVASSGDDDLDSPQSISMSSLDRSTPKSIGAFPNNRALGFSKKPSRILSSSSAPKRSFDLALQQMDRRKGPLNMFRPLLSNVPTSTLYAGKASTAHHSVTSRTSSITTSNNTSSDQVTTGVHDTKGSEQNLQDTTRECVEGHYSEAQDKIFELDRSDALNEDVELNTRDKSPNNQDDKFDGHSVVVVTESCSHIDTATGTAAASIVPETRGDCSDAVSLEDTMVCSKCGHTFHSAELVMEGDLQLCLRCRNLEVTSTRTTTLVSMAVSENTSGDFVQILEHGPAEALDCSTANSESWQVTSTGKAGTKQLHRSYSEPTHNLNFSPSCSVSPLMVGEAELTITNQQVTDQSIDDNSAYQHVGGYSSSNVDVSEGAGTALLLKRSSRSQGHVQSRSRSFTTSNISYDDFSCIGDSINSTRSSIGHGSASMTSSVDFGSLRQIETRVQRQVNYRKSDLENYRFEILTKHKRSFSSLSGASSHGFQVLSVATSSQDDSFEIIASNVENDAREAACTHLRQQSLTSECTEAGNTCTDNESNNNFRTALEMSGNAMNIHIADTSVVSVLNIEERASHKSGDYLTNNSSNSMTTEASSTLPQNCTLGEDATPNSCDRVDVEEVPNPSSLDAISEVGVENGDIFSPDSQSDTDSTNSKSVMNDSMQPSVSKGPNDDTIASVEEPDNSDPGQSALDESTVVTEDRGRLKTRSLTLEEATDTILFCSSIVHSLAYEAANIAIEKENSTMEGLRPTGMLVGKSNPDRRDVRTRAMGKRTPTSQKARQKRPETDTKLPHTNAEKDEKSDVSAARIVGAPNNANSVKPLKLESKCNCTIM</sequence>
<feature type="region of interest" description="Disordered" evidence="1">
    <location>
        <begin position="891"/>
        <end position="1016"/>
    </location>
</feature>
<evidence type="ECO:0000256" key="1">
    <source>
        <dbReference type="SAM" id="MobiDB-lite"/>
    </source>
</evidence>
<dbReference type="Proteomes" id="UP000594638">
    <property type="component" value="Unassembled WGS sequence"/>
</dbReference>
<feature type="region of interest" description="Disordered" evidence="1">
    <location>
        <begin position="88"/>
        <end position="243"/>
    </location>
</feature>
<organism evidence="2 3">
    <name type="scientific">Olea europaea subsp. europaea</name>
    <dbReference type="NCBI Taxonomy" id="158383"/>
    <lineage>
        <taxon>Eukaryota</taxon>
        <taxon>Viridiplantae</taxon>
        <taxon>Streptophyta</taxon>
        <taxon>Embryophyta</taxon>
        <taxon>Tracheophyta</taxon>
        <taxon>Spermatophyta</taxon>
        <taxon>Magnoliopsida</taxon>
        <taxon>eudicotyledons</taxon>
        <taxon>Gunneridae</taxon>
        <taxon>Pentapetalae</taxon>
        <taxon>asterids</taxon>
        <taxon>lamiids</taxon>
        <taxon>Lamiales</taxon>
        <taxon>Oleaceae</taxon>
        <taxon>Oleeae</taxon>
        <taxon>Olea</taxon>
    </lineage>
</organism>
<evidence type="ECO:0000313" key="2">
    <source>
        <dbReference type="EMBL" id="CAA2991362.1"/>
    </source>
</evidence>
<feature type="compositionally biased region" description="Low complexity" evidence="1">
    <location>
        <begin position="292"/>
        <end position="304"/>
    </location>
</feature>
<feature type="compositionally biased region" description="Polar residues" evidence="1">
    <location>
        <begin position="956"/>
        <end position="981"/>
    </location>
</feature>
<protein>
    <submittedName>
        <fullName evidence="2">Uncharacterized protein</fullName>
    </submittedName>
</protein>
<dbReference type="PANTHER" id="PTHR31949">
    <property type="entry name" value="GASTRIC MUCIN-LIKE PROTEIN"/>
    <property type="match status" value="1"/>
</dbReference>
<feature type="compositionally biased region" description="Polar residues" evidence="1">
    <location>
        <begin position="210"/>
        <end position="222"/>
    </location>
</feature>
<comment type="caution">
    <text evidence="2">The sequence shown here is derived from an EMBL/GenBank/DDBJ whole genome shotgun (WGS) entry which is preliminary data.</text>
</comment>
<accession>A0A8S0SHC9</accession>
<feature type="compositionally biased region" description="Polar residues" evidence="1">
    <location>
        <begin position="131"/>
        <end position="173"/>
    </location>
</feature>
<evidence type="ECO:0000313" key="3">
    <source>
        <dbReference type="Proteomes" id="UP000594638"/>
    </source>
</evidence>
<name>A0A8S0SHC9_OLEEU</name>
<proteinExistence type="predicted"/>
<keyword evidence="3" id="KW-1185">Reference proteome</keyword>
<feature type="compositionally biased region" description="Low complexity" evidence="1">
    <location>
        <begin position="313"/>
        <end position="323"/>
    </location>
</feature>
<gene>
    <name evidence="2" type="ORF">OLEA9_A093247</name>
</gene>
<feature type="compositionally biased region" description="Polar residues" evidence="1">
    <location>
        <begin position="330"/>
        <end position="345"/>
    </location>
</feature>
<feature type="compositionally biased region" description="Low complexity" evidence="1">
    <location>
        <begin position="416"/>
        <end position="432"/>
    </location>
</feature>
<dbReference type="OrthoDB" id="1929779at2759"/>
<dbReference type="PANTHER" id="PTHR31949:SF3">
    <property type="entry name" value="RUN_FYVE DOMAIN PROTEIN"/>
    <property type="match status" value="1"/>
</dbReference>
<reference evidence="2 3" key="1">
    <citation type="submission" date="2019-12" db="EMBL/GenBank/DDBJ databases">
        <authorList>
            <person name="Alioto T."/>
            <person name="Alioto T."/>
            <person name="Gomez Garrido J."/>
        </authorList>
    </citation>
    <scope>NUCLEOTIDE SEQUENCE [LARGE SCALE GENOMIC DNA]</scope>
</reference>
<feature type="region of interest" description="Disordered" evidence="1">
    <location>
        <begin position="411"/>
        <end position="451"/>
    </location>
</feature>
<dbReference type="GO" id="GO:0055028">
    <property type="term" value="C:cortical microtubule"/>
    <property type="evidence" value="ECO:0007669"/>
    <property type="project" value="TreeGrafter"/>
</dbReference>
<feature type="region of interest" description="Disordered" evidence="1">
    <location>
        <begin position="1060"/>
        <end position="1118"/>
    </location>
</feature>